<gene>
    <name evidence="1" type="ORF">BpHYR1_017965</name>
</gene>
<dbReference type="EMBL" id="REGN01004072">
    <property type="protein sequence ID" value="RNA19310.1"/>
    <property type="molecule type" value="Genomic_DNA"/>
</dbReference>
<comment type="caution">
    <text evidence="1">The sequence shown here is derived from an EMBL/GenBank/DDBJ whole genome shotgun (WGS) entry which is preliminary data.</text>
</comment>
<accession>A0A3M7R6Z4</accession>
<dbReference type="Proteomes" id="UP000276133">
    <property type="component" value="Unassembled WGS sequence"/>
</dbReference>
<keyword evidence="2" id="KW-1185">Reference proteome</keyword>
<protein>
    <submittedName>
        <fullName evidence="1">Uncharacterized protein</fullName>
    </submittedName>
</protein>
<organism evidence="1 2">
    <name type="scientific">Brachionus plicatilis</name>
    <name type="common">Marine rotifer</name>
    <name type="synonym">Brachionus muelleri</name>
    <dbReference type="NCBI Taxonomy" id="10195"/>
    <lineage>
        <taxon>Eukaryota</taxon>
        <taxon>Metazoa</taxon>
        <taxon>Spiralia</taxon>
        <taxon>Gnathifera</taxon>
        <taxon>Rotifera</taxon>
        <taxon>Eurotatoria</taxon>
        <taxon>Monogononta</taxon>
        <taxon>Pseudotrocha</taxon>
        <taxon>Ploima</taxon>
        <taxon>Brachionidae</taxon>
        <taxon>Brachionus</taxon>
    </lineage>
</organism>
<sequence>MNLFSQRFLKKNSNLIRSFMSLCTRDECYLIIFPNNISSSSTSFRNRTEAFPEILKHFVILCLICRIISWTFQNIEKY</sequence>
<reference evidence="1 2" key="1">
    <citation type="journal article" date="2018" name="Sci. Rep.">
        <title>Genomic signatures of local adaptation to the degree of environmental predictability in rotifers.</title>
        <authorList>
            <person name="Franch-Gras L."/>
            <person name="Hahn C."/>
            <person name="Garcia-Roger E.M."/>
            <person name="Carmona M.J."/>
            <person name="Serra M."/>
            <person name="Gomez A."/>
        </authorList>
    </citation>
    <scope>NUCLEOTIDE SEQUENCE [LARGE SCALE GENOMIC DNA]</scope>
    <source>
        <strain evidence="1">HYR1</strain>
    </source>
</reference>
<evidence type="ECO:0000313" key="2">
    <source>
        <dbReference type="Proteomes" id="UP000276133"/>
    </source>
</evidence>
<dbReference type="AlphaFoldDB" id="A0A3M7R6Z4"/>
<proteinExistence type="predicted"/>
<name>A0A3M7R6Z4_BRAPC</name>
<evidence type="ECO:0000313" key="1">
    <source>
        <dbReference type="EMBL" id="RNA19310.1"/>
    </source>
</evidence>